<organism evidence="2 3">
    <name type="scientific">Mycena rosella</name>
    <name type="common">Pink bonnet</name>
    <name type="synonym">Agaricus rosellus</name>
    <dbReference type="NCBI Taxonomy" id="1033263"/>
    <lineage>
        <taxon>Eukaryota</taxon>
        <taxon>Fungi</taxon>
        <taxon>Dikarya</taxon>
        <taxon>Basidiomycota</taxon>
        <taxon>Agaricomycotina</taxon>
        <taxon>Agaricomycetes</taxon>
        <taxon>Agaricomycetidae</taxon>
        <taxon>Agaricales</taxon>
        <taxon>Marasmiineae</taxon>
        <taxon>Mycenaceae</taxon>
        <taxon>Mycena</taxon>
    </lineage>
</organism>
<gene>
    <name evidence="2" type="ORF">B0H17DRAFT_1134553</name>
</gene>
<feature type="region of interest" description="Disordered" evidence="1">
    <location>
        <begin position="255"/>
        <end position="274"/>
    </location>
</feature>
<comment type="caution">
    <text evidence="2">The sequence shown here is derived from an EMBL/GenBank/DDBJ whole genome shotgun (WGS) entry which is preliminary data.</text>
</comment>
<evidence type="ECO:0000256" key="1">
    <source>
        <dbReference type="SAM" id="MobiDB-lite"/>
    </source>
</evidence>
<dbReference type="AlphaFoldDB" id="A0AAD7GGQ8"/>
<evidence type="ECO:0000313" key="3">
    <source>
        <dbReference type="Proteomes" id="UP001221757"/>
    </source>
</evidence>
<dbReference type="EMBL" id="JARKIE010000067">
    <property type="protein sequence ID" value="KAJ7690067.1"/>
    <property type="molecule type" value="Genomic_DNA"/>
</dbReference>
<evidence type="ECO:0000313" key="2">
    <source>
        <dbReference type="EMBL" id="KAJ7690067.1"/>
    </source>
</evidence>
<keyword evidence="3" id="KW-1185">Reference proteome</keyword>
<sequence length="274" mass="30214">MWRHLRRRLSAQPLGVAFARTIRRDAASGELRDGCTHVGVLVYVSTKSRAMRDCAPSAPILKHSRTPFMGDADALFKPEHAGPGGAPQRGLPGAEALGVGISVVIFVVIDTVVVQERRVVRVAERRSEREGREERGECGGVSVSRSAKRGFALAVRMLPSAAFSQGASARRAPAAAVRTFPVLYTYEQRERTILRWESYALEPHGGRRRRIHEDTRRRHRLVWAITHSPACMRPSKACTGSLSALRAAAVYISVQQSPSRQQENTTHRTLPIGP</sequence>
<proteinExistence type="predicted"/>
<protein>
    <submittedName>
        <fullName evidence="2">Uncharacterized protein</fullName>
    </submittedName>
</protein>
<name>A0AAD7GGQ8_MYCRO</name>
<dbReference type="Proteomes" id="UP001221757">
    <property type="component" value="Unassembled WGS sequence"/>
</dbReference>
<reference evidence="2" key="1">
    <citation type="submission" date="2023-03" db="EMBL/GenBank/DDBJ databases">
        <title>Massive genome expansion in bonnet fungi (Mycena s.s.) driven by repeated elements and novel gene families across ecological guilds.</title>
        <authorList>
            <consortium name="Lawrence Berkeley National Laboratory"/>
            <person name="Harder C.B."/>
            <person name="Miyauchi S."/>
            <person name="Viragh M."/>
            <person name="Kuo A."/>
            <person name="Thoen E."/>
            <person name="Andreopoulos B."/>
            <person name="Lu D."/>
            <person name="Skrede I."/>
            <person name="Drula E."/>
            <person name="Henrissat B."/>
            <person name="Morin E."/>
            <person name="Kohler A."/>
            <person name="Barry K."/>
            <person name="LaButti K."/>
            <person name="Morin E."/>
            <person name="Salamov A."/>
            <person name="Lipzen A."/>
            <person name="Mereny Z."/>
            <person name="Hegedus B."/>
            <person name="Baldrian P."/>
            <person name="Stursova M."/>
            <person name="Weitz H."/>
            <person name="Taylor A."/>
            <person name="Grigoriev I.V."/>
            <person name="Nagy L.G."/>
            <person name="Martin F."/>
            <person name="Kauserud H."/>
        </authorList>
    </citation>
    <scope>NUCLEOTIDE SEQUENCE</scope>
    <source>
        <strain evidence="2">CBHHK067</strain>
    </source>
</reference>
<accession>A0AAD7GGQ8</accession>
<feature type="compositionally biased region" description="Polar residues" evidence="1">
    <location>
        <begin position="255"/>
        <end position="268"/>
    </location>
</feature>